<dbReference type="Gene3D" id="1.10.287.130">
    <property type="match status" value="1"/>
</dbReference>
<keyword evidence="6" id="KW-0812">Transmembrane</keyword>
<evidence type="ECO:0000256" key="3">
    <source>
        <dbReference type="ARBA" id="ARBA00022553"/>
    </source>
</evidence>
<evidence type="ECO:0000256" key="2">
    <source>
        <dbReference type="ARBA" id="ARBA00012438"/>
    </source>
</evidence>
<keyword evidence="6" id="KW-0472">Membrane</keyword>
<dbReference type="InterPro" id="IPR005467">
    <property type="entry name" value="His_kinase_dom"/>
</dbReference>
<evidence type="ECO:0000256" key="6">
    <source>
        <dbReference type="SAM" id="Phobius"/>
    </source>
</evidence>
<dbReference type="GO" id="GO:0030295">
    <property type="term" value="F:protein kinase activator activity"/>
    <property type="evidence" value="ECO:0007669"/>
    <property type="project" value="TreeGrafter"/>
</dbReference>
<comment type="catalytic activity">
    <reaction evidence="1">
        <text>ATP + protein L-histidine = ADP + protein N-phospho-L-histidine.</text>
        <dbReference type="EC" id="2.7.13.3"/>
    </reaction>
</comment>
<keyword evidence="4" id="KW-0808">Transferase</keyword>
<dbReference type="PANTHER" id="PTHR42878:SF15">
    <property type="entry name" value="BACTERIOPHYTOCHROME"/>
    <property type="match status" value="1"/>
</dbReference>
<dbReference type="SMART" id="SM00388">
    <property type="entry name" value="HisKA"/>
    <property type="match status" value="1"/>
</dbReference>
<dbReference type="CDD" id="cd00082">
    <property type="entry name" value="HisKA"/>
    <property type="match status" value="1"/>
</dbReference>
<proteinExistence type="predicted"/>
<dbReference type="Pfam" id="PF00512">
    <property type="entry name" value="HisKA"/>
    <property type="match status" value="1"/>
</dbReference>
<dbReference type="Pfam" id="PF05227">
    <property type="entry name" value="CHASE3"/>
    <property type="match status" value="1"/>
</dbReference>
<evidence type="ECO:0000259" key="7">
    <source>
        <dbReference type="PROSITE" id="PS50109"/>
    </source>
</evidence>
<dbReference type="CDD" id="cd19410">
    <property type="entry name" value="HK9-like_sensor"/>
    <property type="match status" value="1"/>
</dbReference>
<dbReference type="SUPFAM" id="SSF55874">
    <property type="entry name" value="ATPase domain of HSP90 chaperone/DNA topoisomerase II/histidine kinase"/>
    <property type="match status" value="1"/>
</dbReference>
<dbReference type="EC" id="2.7.13.3" evidence="2"/>
<evidence type="ECO:0000313" key="8">
    <source>
        <dbReference type="EMBL" id="CAA9533947.1"/>
    </source>
</evidence>
<dbReference type="InterPro" id="IPR004358">
    <property type="entry name" value="Sig_transdc_His_kin-like_C"/>
</dbReference>
<dbReference type="InterPro" id="IPR036890">
    <property type="entry name" value="HATPase_C_sf"/>
</dbReference>
<dbReference type="GO" id="GO:0000155">
    <property type="term" value="F:phosphorelay sensor kinase activity"/>
    <property type="evidence" value="ECO:0007669"/>
    <property type="project" value="InterPro"/>
</dbReference>
<gene>
    <name evidence="8" type="ORF">AVDCRST_MAG31-2646</name>
</gene>
<protein>
    <recommendedName>
        <fullName evidence="2">histidine kinase</fullName>
        <ecNumber evidence="2">2.7.13.3</ecNumber>
    </recommendedName>
</protein>
<dbReference type="Pfam" id="PF02518">
    <property type="entry name" value="HATPase_c"/>
    <property type="match status" value="1"/>
</dbReference>
<dbReference type="Gene3D" id="3.30.565.10">
    <property type="entry name" value="Histidine kinase-like ATPase, C-terminal domain"/>
    <property type="match status" value="1"/>
</dbReference>
<dbReference type="GO" id="GO:0000156">
    <property type="term" value="F:phosphorelay response regulator activity"/>
    <property type="evidence" value="ECO:0007669"/>
    <property type="project" value="TreeGrafter"/>
</dbReference>
<keyword evidence="3" id="KW-0597">Phosphoprotein</keyword>
<dbReference type="GO" id="GO:0007234">
    <property type="term" value="P:osmosensory signaling via phosphorelay pathway"/>
    <property type="evidence" value="ECO:0007669"/>
    <property type="project" value="TreeGrafter"/>
</dbReference>
<keyword evidence="5 8" id="KW-0418">Kinase</keyword>
<dbReference type="InterPro" id="IPR003594">
    <property type="entry name" value="HATPase_dom"/>
</dbReference>
<dbReference type="AlphaFoldDB" id="A0A6J4TYB0"/>
<reference evidence="8" key="1">
    <citation type="submission" date="2020-02" db="EMBL/GenBank/DDBJ databases">
        <authorList>
            <person name="Meier V. D."/>
        </authorList>
    </citation>
    <scope>NUCLEOTIDE SEQUENCE</scope>
    <source>
        <strain evidence="8">AVDCRST_MAG31</strain>
    </source>
</reference>
<dbReference type="InterPro" id="IPR036097">
    <property type="entry name" value="HisK_dim/P_sf"/>
</dbReference>
<accession>A0A6J4TYB0</accession>
<keyword evidence="6" id="KW-1133">Transmembrane helix</keyword>
<dbReference type="InterPro" id="IPR050351">
    <property type="entry name" value="BphY/WalK/GraS-like"/>
</dbReference>
<dbReference type="RefSeq" id="WP_294171178.1">
    <property type="nucleotide sequence ID" value="NZ_CADCWA010000200.1"/>
</dbReference>
<dbReference type="EMBL" id="CADCWA010000200">
    <property type="protein sequence ID" value="CAA9533947.1"/>
    <property type="molecule type" value="Genomic_DNA"/>
</dbReference>
<evidence type="ECO:0000256" key="1">
    <source>
        <dbReference type="ARBA" id="ARBA00000085"/>
    </source>
</evidence>
<dbReference type="PROSITE" id="PS50109">
    <property type="entry name" value="HIS_KIN"/>
    <property type="match status" value="1"/>
</dbReference>
<dbReference type="SMART" id="SM00387">
    <property type="entry name" value="HATPase_c"/>
    <property type="match status" value="1"/>
</dbReference>
<evidence type="ECO:0000256" key="5">
    <source>
        <dbReference type="ARBA" id="ARBA00022777"/>
    </source>
</evidence>
<evidence type="ECO:0000256" key="4">
    <source>
        <dbReference type="ARBA" id="ARBA00022679"/>
    </source>
</evidence>
<dbReference type="InterPro" id="IPR003661">
    <property type="entry name" value="HisK_dim/P_dom"/>
</dbReference>
<organism evidence="8">
    <name type="scientific">uncultured Sphingomonas sp</name>
    <dbReference type="NCBI Taxonomy" id="158754"/>
    <lineage>
        <taxon>Bacteria</taxon>
        <taxon>Pseudomonadati</taxon>
        <taxon>Pseudomonadota</taxon>
        <taxon>Alphaproteobacteria</taxon>
        <taxon>Sphingomonadales</taxon>
        <taxon>Sphingomonadaceae</taxon>
        <taxon>Sphingomonas</taxon>
        <taxon>environmental samples</taxon>
    </lineage>
</organism>
<feature type="transmembrane region" description="Helical" evidence="6">
    <location>
        <begin position="12"/>
        <end position="36"/>
    </location>
</feature>
<sequence>MLRLDDRRFNRLALLALAAGFALVLIAFGLIVASSIGNQRATERVQHTYEVVDELAQLKLAVERTETATRGYLLAPDPRRMLTFRQNASRILPHLAKVTQLTSDNRQQQRTIALLRPKIESQLAIDRDLMARSERGQLGAARQLFIERVKVRQIEQIRILARRMHDAELRLLAERQGTEAKRRSQLQWALAAAGLLLLLLGAAVYGLVRRYTSRLTRARDELHLLNTDLEGQVRLRTADLTRANEEIQRFAYIVSHDLRSPLVNVLGFTAELETADRAIGGLVERAEREAPQLVTAEIRHAREDLPEAIGFIRSSTQKMDRLINAILTLSRQGRRTLNPEPLAMRPLLEDLAGTLEHRLKDAEATLSIDADVPDLHSDRLAIEQIFSNLLENAVKYLQPGRPGLIRVGGRSGGDRVVYEIEDNGRGIDPADHVRVFDLFRRAGKQDQPGEGIGLAHVRALVYRLGGTIELQSALGEGTLFRLHLPQRFSDLGGAD</sequence>
<name>A0A6J4TYB0_9SPHN</name>
<dbReference type="SUPFAM" id="SSF47384">
    <property type="entry name" value="Homodimeric domain of signal transducing histidine kinase"/>
    <property type="match status" value="1"/>
</dbReference>
<dbReference type="PANTHER" id="PTHR42878">
    <property type="entry name" value="TWO-COMPONENT HISTIDINE KINASE"/>
    <property type="match status" value="1"/>
</dbReference>
<feature type="transmembrane region" description="Helical" evidence="6">
    <location>
        <begin position="188"/>
        <end position="208"/>
    </location>
</feature>
<dbReference type="PRINTS" id="PR00344">
    <property type="entry name" value="BCTRLSENSOR"/>
</dbReference>
<dbReference type="InterPro" id="IPR007891">
    <property type="entry name" value="CHASE3"/>
</dbReference>
<feature type="domain" description="Histidine kinase" evidence="7">
    <location>
        <begin position="253"/>
        <end position="488"/>
    </location>
</feature>